<reference evidence="2 4" key="1">
    <citation type="journal article" date="2012" name="Nature">
        <title>Algal genomes reveal evolutionary mosaicism and the fate of nucleomorphs.</title>
        <authorList>
            <consortium name="DOE Joint Genome Institute"/>
            <person name="Curtis B.A."/>
            <person name="Tanifuji G."/>
            <person name="Burki F."/>
            <person name="Gruber A."/>
            <person name="Irimia M."/>
            <person name="Maruyama S."/>
            <person name="Arias M.C."/>
            <person name="Ball S.G."/>
            <person name="Gile G.H."/>
            <person name="Hirakawa Y."/>
            <person name="Hopkins J.F."/>
            <person name="Kuo A."/>
            <person name="Rensing S.A."/>
            <person name="Schmutz J."/>
            <person name="Symeonidi A."/>
            <person name="Elias M."/>
            <person name="Eveleigh R.J."/>
            <person name="Herman E.K."/>
            <person name="Klute M.J."/>
            <person name="Nakayama T."/>
            <person name="Obornik M."/>
            <person name="Reyes-Prieto A."/>
            <person name="Armbrust E.V."/>
            <person name="Aves S.J."/>
            <person name="Beiko R.G."/>
            <person name="Coutinho P."/>
            <person name="Dacks J.B."/>
            <person name="Durnford D.G."/>
            <person name="Fast N.M."/>
            <person name="Green B.R."/>
            <person name="Grisdale C.J."/>
            <person name="Hempel F."/>
            <person name="Henrissat B."/>
            <person name="Hoppner M.P."/>
            <person name="Ishida K."/>
            <person name="Kim E."/>
            <person name="Koreny L."/>
            <person name="Kroth P.G."/>
            <person name="Liu Y."/>
            <person name="Malik S.B."/>
            <person name="Maier U.G."/>
            <person name="McRose D."/>
            <person name="Mock T."/>
            <person name="Neilson J.A."/>
            <person name="Onodera N.T."/>
            <person name="Poole A.M."/>
            <person name="Pritham E.J."/>
            <person name="Richards T.A."/>
            <person name="Rocap G."/>
            <person name="Roy S.W."/>
            <person name="Sarai C."/>
            <person name="Schaack S."/>
            <person name="Shirato S."/>
            <person name="Slamovits C.H."/>
            <person name="Spencer D.F."/>
            <person name="Suzuki S."/>
            <person name="Worden A.Z."/>
            <person name="Zauner S."/>
            <person name="Barry K."/>
            <person name="Bell C."/>
            <person name="Bharti A.K."/>
            <person name="Crow J.A."/>
            <person name="Grimwood J."/>
            <person name="Kramer R."/>
            <person name="Lindquist E."/>
            <person name="Lucas S."/>
            <person name="Salamov A."/>
            <person name="McFadden G.I."/>
            <person name="Lane C.E."/>
            <person name="Keeling P.J."/>
            <person name="Gray M.W."/>
            <person name="Grigoriev I.V."/>
            <person name="Archibald J.M."/>
        </authorList>
    </citation>
    <scope>NUCLEOTIDE SEQUENCE</scope>
    <source>
        <strain evidence="2 4">CCMP2712</strain>
    </source>
</reference>
<keyword evidence="4" id="KW-1185">Reference proteome</keyword>
<dbReference type="KEGG" id="gtt:GUITHDRAFT_112995"/>
<reference evidence="4" key="2">
    <citation type="submission" date="2012-11" db="EMBL/GenBank/DDBJ databases">
        <authorList>
            <person name="Kuo A."/>
            <person name="Curtis B.A."/>
            <person name="Tanifuji G."/>
            <person name="Burki F."/>
            <person name="Gruber A."/>
            <person name="Irimia M."/>
            <person name="Maruyama S."/>
            <person name="Arias M.C."/>
            <person name="Ball S.G."/>
            <person name="Gile G.H."/>
            <person name="Hirakawa Y."/>
            <person name="Hopkins J.F."/>
            <person name="Rensing S.A."/>
            <person name="Schmutz J."/>
            <person name="Symeonidi A."/>
            <person name="Elias M."/>
            <person name="Eveleigh R.J."/>
            <person name="Herman E.K."/>
            <person name="Klute M.J."/>
            <person name="Nakayama T."/>
            <person name="Obornik M."/>
            <person name="Reyes-Prieto A."/>
            <person name="Armbrust E.V."/>
            <person name="Aves S.J."/>
            <person name="Beiko R.G."/>
            <person name="Coutinho P."/>
            <person name="Dacks J.B."/>
            <person name="Durnford D.G."/>
            <person name="Fast N.M."/>
            <person name="Green B.R."/>
            <person name="Grisdale C."/>
            <person name="Hempe F."/>
            <person name="Henrissat B."/>
            <person name="Hoppner M.P."/>
            <person name="Ishida K.-I."/>
            <person name="Kim E."/>
            <person name="Koreny L."/>
            <person name="Kroth P.G."/>
            <person name="Liu Y."/>
            <person name="Malik S.-B."/>
            <person name="Maier U.G."/>
            <person name="McRose D."/>
            <person name="Mock T."/>
            <person name="Neilson J.A."/>
            <person name="Onodera N.T."/>
            <person name="Poole A.M."/>
            <person name="Pritham E.J."/>
            <person name="Richards T.A."/>
            <person name="Rocap G."/>
            <person name="Roy S.W."/>
            <person name="Sarai C."/>
            <person name="Schaack S."/>
            <person name="Shirato S."/>
            <person name="Slamovits C.H."/>
            <person name="Spencer D.F."/>
            <person name="Suzuki S."/>
            <person name="Worden A.Z."/>
            <person name="Zauner S."/>
            <person name="Barry K."/>
            <person name="Bell C."/>
            <person name="Bharti A.K."/>
            <person name="Crow J.A."/>
            <person name="Grimwood J."/>
            <person name="Kramer R."/>
            <person name="Lindquist E."/>
            <person name="Lucas S."/>
            <person name="Salamov A."/>
            <person name="McFadden G.I."/>
            <person name="Lane C.E."/>
            <person name="Keeling P.J."/>
            <person name="Gray M.W."/>
            <person name="Grigoriev I.V."/>
            <person name="Archibald J.M."/>
        </authorList>
    </citation>
    <scope>NUCLEOTIDE SEQUENCE</scope>
    <source>
        <strain evidence="4">CCMP2712</strain>
    </source>
</reference>
<dbReference type="EMBL" id="JH993027">
    <property type="protein sequence ID" value="EKX40992.1"/>
    <property type="molecule type" value="Genomic_DNA"/>
</dbReference>
<dbReference type="AlphaFoldDB" id="L1IY14"/>
<dbReference type="GeneID" id="17297584"/>
<protein>
    <submittedName>
        <fullName evidence="2 3">Uncharacterized protein</fullName>
    </submittedName>
</protein>
<dbReference type="HOGENOM" id="CLU_2054171_0_0_1"/>
<feature type="compositionally biased region" description="Polar residues" evidence="1">
    <location>
        <begin position="50"/>
        <end position="62"/>
    </location>
</feature>
<reference evidence="3" key="3">
    <citation type="submission" date="2015-06" db="UniProtKB">
        <authorList>
            <consortium name="EnsemblProtists"/>
        </authorList>
    </citation>
    <scope>IDENTIFICATION</scope>
</reference>
<dbReference type="PaxDb" id="55529-EKX40992"/>
<name>L1IY14_GUITC</name>
<evidence type="ECO:0000313" key="3">
    <source>
        <dbReference type="EnsemblProtists" id="EKX40992"/>
    </source>
</evidence>
<evidence type="ECO:0000256" key="1">
    <source>
        <dbReference type="SAM" id="MobiDB-lite"/>
    </source>
</evidence>
<gene>
    <name evidence="2" type="ORF">GUITHDRAFT_112995</name>
</gene>
<accession>L1IY14</accession>
<dbReference type="RefSeq" id="XP_005827972.1">
    <property type="nucleotide sequence ID" value="XM_005827915.1"/>
</dbReference>
<organism evidence="2">
    <name type="scientific">Guillardia theta (strain CCMP2712)</name>
    <name type="common">Cryptophyte</name>
    <dbReference type="NCBI Taxonomy" id="905079"/>
    <lineage>
        <taxon>Eukaryota</taxon>
        <taxon>Cryptophyceae</taxon>
        <taxon>Pyrenomonadales</taxon>
        <taxon>Geminigeraceae</taxon>
        <taxon>Guillardia</taxon>
    </lineage>
</organism>
<proteinExistence type="predicted"/>
<evidence type="ECO:0000313" key="4">
    <source>
        <dbReference type="Proteomes" id="UP000011087"/>
    </source>
</evidence>
<sequence>MCRQTVCVDCSVLHESAQASTAIEHCFPSLAGSEEAQDQDDTSSSPQQQETGTTADMEAKSSNLGWTLRKQVEALLHAMAYIKMLQTQKGGSVDGTRLPCLTRMRKR</sequence>
<feature type="region of interest" description="Disordered" evidence="1">
    <location>
        <begin position="30"/>
        <end position="62"/>
    </location>
</feature>
<dbReference type="EnsemblProtists" id="EKX40992">
    <property type="protein sequence ID" value="EKX40992"/>
    <property type="gene ID" value="GUITHDRAFT_112995"/>
</dbReference>
<evidence type="ECO:0000313" key="2">
    <source>
        <dbReference type="EMBL" id="EKX40992.1"/>
    </source>
</evidence>
<dbReference type="Proteomes" id="UP000011087">
    <property type="component" value="Unassembled WGS sequence"/>
</dbReference>